<comment type="caution">
    <text evidence="4">The sequence shown here is derived from an EMBL/GenBank/DDBJ whole genome shotgun (WGS) entry which is preliminary data.</text>
</comment>
<dbReference type="PANTHER" id="PTHR43861">
    <property type="entry name" value="TRANS-ACONITATE 2-METHYLTRANSFERASE-RELATED"/>
    <property type="match status" value="1"/>
</dbReference>
<dbReference type="Gene3D" id="3.40.50.150">
    <property type="entry name" value="Vaccinia Virus protein VP39"/>
    <property type="match status" value="1"/>
</dbReference>
<dbReference type="InterPro" id="IPR041698">
    <property type="entry name" value="Methyltransf_25"/>
</dbReference>
<sequence>MDWNPEHYTKGNYFQNETSEAFRKSLPVQPFGAILDVGCGDGQYSRFLADQLRYGHITGIDSSAEMIRHANRHWANTKLSFEVHNIEHYQPKDQFDFILSFWCLHWTNINLSLPNMFHGLTEGGRLYALFSSFSSNSIYKSCYELAKQHRYPFLTERYLNSSNEYQFYFYRVLNILLQLPFKQLKLDLKTTYVFFPDMSYFKNLILTMPFIKTFPQDEVDSIVDDLLDVFQGYCDRHYGGKLYYETRPIYLEAVK</sequence>
<dbReference type="STRING" id="45076.Lwor_1960"/>
<evidence type="ECO:0000256" key="1">
    <source>
        <dbReference type="ARBA" id="ARBA00022603"/>
    </source>
</evidence>
<proteinExistence type="predicted"/>
<evidence type="ECO:0000259" key="3">
    <source>
        <dbReference type="Pfam" id="PF13649"/>
    </source>
</evidence>
<dbReference type="PATRIC" id="fig|45076.6.peg.2138"/>
<dbReference type="AlphaFoldDB" id="A0A0W1A5W3"/>
<dbReference type="OrthoDB" id="9760689at2"/>
<organism evidence="4 5">
    <name type="scientific">Legionella worsleiensis</name>
    <dbReference type="NCBI Taxonomy" id="45076"/>
    <lineage>
        <taxon>Bacteria</taxon>
        <taxon>Pseudomonadati</taxon>
        <taxon>Pseudomonadota</taxon>
        <taxon>Gammaproteobacteria</taxon>
        <taxon>Legionellales</taxon>
        <taxon>Legionellaceae</taxon>
        <taxon>Legionella</taxon>
    </lineage>
</organism>
<dbReference type="SUPFAM" id="SSF53335">
    <property type="entry name" value="S-adenosyl-L-methionine-dependent methyltransferases"/>
    <property type="match status" value="1"/>
</dbReference>
<keyword evidence="2 4" id="KW-0808">Transferase</keyword>
<reference evidence="4 5" key="1">
    <citation type="submission" date="2015-11" db="EMBL/GenBank/DDBJ databases">
        <title>Genomic analysis of 38 Legionella species identifies large and diverse effector repertoires.</title>
        <authorList>
            <person name="Burstein D."/>
            <person name="Amaro F."/>
            <person name="Zusman T."/>
            <person name="Lifshitz Z."/>
            <person name="Cohen O."/>
            <person name="Gilbert J.A."/>
            <person name="Pupko T."/>
            <person name="Shuman H.A."/>
            <person name="Segal G."/>
        </authorList>
    </citation>
    <scope>NUCLEOTIDE SEQUENCE [LARGE SCALE GENOMIC DNA]</scope>
    <source>
        <strain evidence="4 5">ATCC 49508</strain>
    </source>
</reference>
<dbReference type="Proteomes" id="UP000054662">
    <property type="component" value="Unassembled WGS sequence"/>
</dbReference>
<evidence type="ECO:0000256" key="2">
    <source>
        <dbReference type="ARBA" id="ARBA00022679"/>
    </source>
</evidence>
<dbReference type="EMBL" id="LNZC01000027">
    <property type="protein sequence ID" value="KTD76735.1"/>
    <property type="molecule type" value="Genomic_DNA"/>
</dbReference>
<dbReference type="Pfam" id="PF13649">
    <property type="entry name" value="Methyltransf_25"/>
    <property type="match status" value="1"/>
</dbReference>
<evidence type="ECO:0000313" key="4">
    <source>
        <dbReference type="EMBL" id="KTD76735.1"/>
    </source>
</evidence>
<protein>
    <submittedName>
        <fullName evidence="4">Methyltransferase</fullName>
    </submittedName>
</protein>
<dbReference type="GO" id="GO:0032259">
    <property type="term" value="P:methylation"/>
    <property type="evidence" value="ECO:0007669"/>
    <property type="project" value="UniProtKB-KW"/>
</dbReference>
<gene>
    <name evidence="4" type="ORF">Lwor_1960</name>
</gene>
<dbReference type="GO" id="GO:0008168">
    <property type="term" value="F:methyltransferase activity"/>
    <property type="evidence" value="ECO:0007669"/>
    <property type="project" value="UniProtKB-KW"/>
</dbReference>
<dbReference type="RefSeq" id="WP_058493732.1">
    <property type="nucleotide sequence ID" value="NZ_CBCRUR010000004.1"/>
</dbReference>
<name>A0A0W1A5W3_9GAMM</name>
<keyword evidence="5" id="KW-1185">Reference proteome</keyword>
<dbReference type="PANTHER" id="PTHR43861:SF1">
    <property type="entry name" value="TRANS-ACONITATE 2-METHYLTRANSFERASE"/>
    <property type="match status" value="1"/>
</dbReference>
<evidence type="ECO:0000313" key="5">
    <source>
        <dbReference type="Proteomes" id="UP000054662"/>
    </source>
</evidence>
<dbReference type="InterPro" id="IPR029063">
    <property type="entry name" value="SAM-dependent_MTases_sf"/>
</dbReference>
<accession>A0A0W1A5W3</accession>
<keyword evidence="1 4" id="KW-0489">Methyltransferase</keyword>
<feature type="domain" description="Methyltransferase" evidence="3">
    <location>
        <begin position="34"/>
        <end position="124"/>
    </location>
</feature>
<dbReference type="CDD" id="cd02440">
    <property type="entry name" value="AdoMet_MTases"/>
    <property type="match status" value="1"/>
</dbReference>